<name>A0A1N6TTY5_AQUAC</name>
<organism evidence="1 2">
    <name type="scientific">Aquipseudomonas alcaligenes</name>
    <name type="common">Pseudomonas alcaligenes</name>
    <dbReference type="NCBI Taxonomy" id="43263"/>
    <lineage>
        <taxon>Bacteria</taxon>
        <taxon>Pseudomonadati</taxon>
        <taxon>Pseudomonadota</taxon>
        <taxon>Gammaproteobacteria</taxon>
        <taxon>Pseudomonadales</taxon>
        <taxon>Pseudomonadaceae</taxon>
        <taxon>Aquipseudomonas</taxon>
    </lineage>
</organism>
<sequence>MPRSLCLTRQCLGLTTRIECEIRPLAGQQGLWTLLCAAGMSAAQPSAIRAQGPFHGPLVAEEILASIARCLADQGYASCAEPPIWRLHLQAELRRLNGVRCRSRGDFQSRPES</sequence>
<protein>
    <submittedName>
        <fullName evidence="1">Uncharacterized protein</fullName>
    </submittedName>
</protein>
<dbReference type="RefSeq" id="WP_076426880.1">
    <property type="nucleotide sequence ID" value="NZ_FTMP01000005.1"/>
</dbReference>
<dbReference type="Pfam" id="PF24876">
    <property type="entry name" value="PA4575"/>
    <property type="match status" value="1"/>
</dbReference>
<evidence type="ECO:0000313" key="2">
    <source>
        <dbReference type="Proteomes" id="UP000185841"/>
    </source>
</evidence>
<dbReference type="InterPro" id="IPR056903">
    <property type="entry name" value="PA4575-like"/>
</dbReference>
<reference evidence="1 2" key="1">
    <citation type="submission" date="2017-01" db="EMBL/GenBank/DDBJ databases">
        <authorList>
            <person name="Mah S.A."/>
            <person name="Swanson W.J."/>
            <person name="Moy G.W."/>
            <person name="Vacquier V.D."/>
        </authorList>
    </citation>
    <scope>NUCLEOTIDE SEQUENCE [LARGE SCALE GENOMIC DNA]</scope>
    <source>
        <strain evidence="1 2">RU36E</strain>
    </source>
</reference>
<evidence type="ECO:0000313" key="1">
    <source>
        <dbReference type="EMBL" id="SIQ56818.1"/>
    </source>
</evidence>
<dbReference type="AlphaFoldDB" id="A0A1N6TTY5"/>
<accession>A0A1N6TTY5</accession>
<proteinExistence type="predicted"/>
<dbReference type="Proteomes" id="UP000185841">
    <property type="component" value="Unassembled WGS sequence"/>
</dbReference>
<dbReference type="EMBL" id="FTMP01000005">
    <property type="protein sequence ID" value="SIQ56818.1"/>
    <property type="molecule type" value="Genomic_DNA"/>
</dbReference>
<gene>
    <name evidence="1" type="ORF">SAMN05878282_105202</name>
</gene>